<comment type="caution">
    <text evidence="2">The sequence shown here is derived from an EMBL/GenBank/DDBJ whole genome shotgun (WGS) entry which is preliminary data.</text>
</comment>
<keyword evidence="1" id="KW-1133">Transmembrane helix</keyword>
<evidence type="ECO:0000313" key="3">
    <source>
        <dbReference type="Proteomes" id="UP000178529"/>
    </source>
</evidence>
<keyword evidence="1" id="KW-0472">Membrane</keyword>
<feature type="transmembrane region" description="Helical" evidence="1">
    <location>
        <begin position="260"/>
        <end position="277"/>
    </location>
</feature>
<evidence type="ECO:0000313" key="2">
    <source>
        <dbReference type="EMBL" id="OHA69090.1"/>
    </source>
</evidence>
<feature type="transmembrane region" description="Helical" evidence="1">
    <location>
        <begin position="149"/>
        <end position="170"/>
    </location>
</feature>
<dbReference type="Proteomes" id="UP000178529">
    <property type="component" value="Unassembled WGS sequence"/>
</dbReference>
<reference evidence="2 3" key="1">
    <citation type="journal article" date="2016" name="Nat. Commun.">
        <title>Thousands of microbial genomes shed light on interconnected biogeochemical processes in an aquifer system.</title>
        <authorList>
            <person name="Anantharaman K."/>
            <person name="Brown C.T."/>
            <person name="Hug L.A."/>
            <person name="Sharon I."/>
            <person name="Castelle C.J."/>
            <person name="Probst A.J."/>
            <person name="Thomas B.C."/>
            <person name="Singh A."/>
            <person name="Wilkins M.J."/>
            <person name="Karaoz U."/>
            <person name="Brodie E.L."/>
            <person name="Williams K.H."/>
            <person name="Hubbard S.S."/>
            <person name="Banfield J.F."/>
        </authorList>
    </citation>
    <scope>NUCLEOTIDE SEQUENCE [LARGE SCALE GENOMIC DNA]</scope>
</reference>
<sequence>MAWILFVALAALFYALVSLVDKYVLTSVEVRPSVLVFYIGVLGMLVFLLVPLVGFAFPPLPNLLLAMGSGFLFSLALLVFFNGLRVFEASRLVPATGAFIPLLIFLFIFLLSRGQEALSLVELAAFLLLVGGTILISHEKGVSHNKASLASALQSAFLFALAFVAAKYAYTGQQFWPVFMTLRIGGLGAALLLLSLQEVRNELLGRGQKGSGISFWEMPQKYMVFLLGQASGALGEISRNAALFLVPLAMLPFVNALQGLQHVFLLAFAALLSWKFPHILQEEISRSSLLQKFVAILLIGGGLALLALR</sequence>
<name>A0A1G2R8C6_9BACT</name>
<dbReference type="EMBL" id="MHTY01000008">
    <property type="protein sequence ID" value="OHA69090.1"/>
    <property type="molecule type" value="Genomic_DNA"/>
</dbReference>
<feature type="transmembrane region" description="Helical" evidence="1">
    <location>
        <begin position="117"/>
        <end position="137"/>
    </location>
</feature>
<feature type="transmembrane region" description="Helical" evidence="1">
    <location>
        <begin position="6"/>
        <end position="24"/>
    </location>
</feature>
<organism evidence="2 3">
    <name type="scientific">Candidatus Wildermuthbacteria bacterium RIFCSPHIGHO2_02_FULL_48_16</name>
    <dbReference type="NCBI Taxonomy" id="1802453"/>
    <lineage>
        <taxon>Bacteria</taxon>
        <taxon>Candidatus Wildermuthiibacteriota</taxon>
    </lineage>
</organism>
<evidence type="ECO:0000256" key="1">
    <source>
        <dbReference type="SAM" id="Phobius"/>
    </source>
</evidence>
<proteinExistence type="predicted"/>
<evidence type="ECO:0008006" key="4">
    <source>
        <dbReference type="Google" id="ProtNLM"/>
    </source>
</evidence>
<gene>
    <name evidence="2" type="ORF">A3J68_01405</name>
</gene>
<dbReference type="AlphaFoldDB" id="A0A1G2R8C6"/>
<feature type="transmembrane region" description="Helical" evidence="1">
    <location>
        <begin position="176"/>
        <end position="196"/>
    </location>
</feature>
<feature type="transmembrane region" description="Helical" evidence="1">
    <location>
        <begin position="92"/>
        <end position="111"/>
    </location>
</feature>
<feature type="transmembrane region" description="Helical" evidence="1">
    <location>
        <begin position="289"/>
        <end position="308"/>
    </location>
</feature>
<feature type="transmembrane region" description="Helical" evidence="1">
    <location>
        <begin position="63"/>
        <end position="80"/>
    </location>
</feature>
<keyword evidence="1" id="KW-0812">Transmembrane</keyword>
<feature type="transmembrane region" description="Helical" evidence="1">
    <location>
        <begin position="36"/>
        <end position="57"/>
    </location>
</feature>
<accession>A0A1G2R8C6</accession>
<protein>
    <recommendedName>
        <fullName evidence="4">EamA domain-containing protein</fullName>
    </recommendedName>
</protein>